<evidence type="ECO:0000313" key="5">
    <source>
        <dbReference type="EMBL" id="MFC5582614.1"/>
    </source>
</evidence>
<dbReference type="GO" id="GO:0004519">
    <property type="term" value="F:endonuclease activity"/>
    <property type="evidence" value="ECO:0007669"/>
    <property type="project" value="UniProtKB-KW"/>
</dbReference>
<evidence type="ECO:0000313" key="6">
    <source>
        <dbReference type="Proteomes" id="UP001596111"/>
    </source>
</evidence>
<keyword evidence="6" id="KW-1185">Reference proteome</keyword>
<reference evidence="6" key="1">
    <citation type="journal article" date="2019" name="Int. J. Syst. Evol. Microbiol.">
        <title>The Global Catalogue of Microorganisms (GCM) 10K type strain sequencing project: providing services to taxonomists for standard genome sequencing and annotation.</title>
        <authorList>
            <consortium name="The Broad Institute Genomics Platform"/>
            <consortium name="The Broad Institute Genome Sequencing Center for Infectious Disease"/>
            <person name="Wu L."/>
            <person name="Ma J."/>
        </authorList>
    </citation>
    <scope>NUCLEOTIDE SEQUENCE [LARGE SCALE GENOMIC DNA]</scope>
    <source>
        <strain evidence="6">CGMCC 1.13587</strain>
    </source>
</reference>
<dbReference type="Proteomes" id="UP001596111">
    <property type="component" value="Unassembled WGS sequence"/>
</dbReference>
<organism evidence="5 6">
    <name type="scientific">Rhodanobacter terrae</name>
    <dbReference type="NCBI Taxonomy" id="418647"/>
    <lineage>
        <taxon>Bacteria</taxon>
        <taxon>Pseudomonadati</taxon>
        <taxon>Pseudomonadota</taxon>
        <taxon>Gammaproteobacteria</taxon>
        <taxon>Lysobacterales</taxon>
        <taxon>Rhodanobacteraceae</taxon>
        <taxon>Rhodanobacter</taxon>
    </lineage>
</organism>
<dbReference type="Pfam" id="PF01420">
    <property type="entry name" value="Methylase_S"/>
    <property type="match status" value="1"/>
</dbReference>
<name>A0ABW0T227_9GAMM</name>
<evidence type="ECO:0000256" key="3">
    <source>
        <dbReference type="ARBA" id="ARBA00023125"/>
    </source>
</evidence>
<sequence>MLPKGWTYTTVADACETVSVGIVVNPSTYYVDAPKGVRAFRSGNVRENKVNDANWVFLSEEGSLKNKKSILRTGDVLVVRTGFAGTACVVPPEYDGANCIDILFARPRPKYLLPEYLSQLTNSESGRRQVFAGQTGLAQKHLNVSSYGKMKFGLPSVTEQRRVVHVLRTWDHAITVTERLLDNSRQQRRAFVSKVLTGKRRLERFRSKVRQISTPHGSIPGEWIYPRIESIAHEVSKKHSGGQNYPVLSCTKHAGLVDSLSYFKKQVFSKDLSTYKVVPKGCFVYATNHIEEGSIGYQDLYDFGLVSPMYTVFKTSAEVHDSYLYRLLKTEHFRQIFAAATNSSVDRRGSLRWNDFKKLHVPLPPMEEQLAIAELLDQADREIWLLEKKVASFRDEKNALMQQLLTGKRRVHLPEAAEAASP</sequence>
<evidence type="ECO:0000259" key="4">
    <source>
        <dbReference type="Pfam" id="PF01420"/>
    </source>
</evidence>
<dbReference type="RefSeq" id="WP_377328869.1">
    <property type="nucleotide sequence ID" value="NZ_JBHSNG010000021.1"/>
</dbReference>
<dbReference type="PANTHER" id="PTHR30408:SF12">
    <property type="entry name" value="TYPE I RESTRICTION ENZYME MJAVIII SPECIFICITY SUBUNIT"/>
    <property type="match status" value="1"/>
</dbReference>
<comment type="caution">
    <text evidence="5">The sequence shown here is derived from an EMBL/GenBank/DDBJ whole genome shotgun (WGS) entry which is preliminary data.</text>
</comment>
<keyword evidence="3" id="KW-0238">DNA-binding</keyword>
<keyword evidence="5" id="KW-0255">Endonuclease</keyword>
<gene>
    <name evidence="5" type="ORF">ACFPPB_15955</name>
</gene>
<proteinExistence type="inferred from homology"/>
<evidence type="ECO:0000256" key="2">
    <source>
        <dbReference type="ARBA" id="ARBA00022747"/>
    </source>
</evidence>
<dbReference type="PANTHER" id="PTHR30408">
    <property type="entry name" value="TYPE-1 RESTRICTION ENZYME ECOKI SPECIFICITY PROTEIN"/>
    <property type="match status" value="1"/>
</dbReference>
<dbReference type="InterPro" id="IPR044946">
    <property type="entry name" value="Restrct_endonuc_typeI_TRD_sf"/>
</dbReference>
<comment type="similarity">
    <text evidence="1">Belongs to the type-I restriction system S methylase family.</text>
</comment>
<protein>
    <submittedName>
        <fullName evidence="5">Restriction endonuclease subunit S</fullName>
        <ecNumber evidence="5">3.1.21.-</ecNumber>
    </submittedName>
</protein>
<keyword evidence="2" id="KW-0680">Restriction system</keyword>
<feature type="domain" description="Type I restriction modification DNA specificity" evidence="4">
    <location>
        <begin position="244"/>
        <end position="388"/>
    </location>
</feature>
<dbReference type="Gene3D" id="1.10.287.1120">
    <property type="entry name" value="Bipartite methylase S protein"/>
    <property type="match status" value="1"/>
</dbReference>
<dbReference type="EMBL" id="JBHSNG010000021">
    <property type="protein sequence ID" value="MFC5582614.1"/>
    <property type="molecule type" value="Genomic_DNA"/>
</dbReference>
<accession>A0ABW0T227</accession>
<evidence type="ECO:0000256" key="1">
    <source>
        <dbReference type="ARBA" id="ARBA00010923"/>
    </source>
</evidence>
<dbReference type="GO" id="GO:0016787">
    <property type="term" value="F:hydrolase activity"/>
    <property type="evidence" value="ECO:0007669"/>
    <property type="project" value="UniProtKB-KW"/>
</dbReference>
<dbReference type="Gene3D" id="3.90.220.20">
    <property type="entry name" value="DNA methylase specificity domains"/>
    <property type="match status" value="2"/>
</dbReference>
<keyword evidence="5" id="KW-0378">Hydrolase</keyword>
<keyword evidence="5" id="KW-0540">Nuclease</keyword>
<dbReference type="EC" id="3.1.21.-" evidence="5"/>
<dbReference type="InterPro" id="IPR000055">
    <property type="entry name" value="Restrct_endonuc_typeI_TRD"/>
</dbReference>
<dbReference type="InterPro" id="IPR052021">
    <property type="entry name" value="Type-I_RS_S_subunit"/>
</dbReference>
<dbReference type="CDD" id="cd16961">
    <property type="entry name" value="RMtype1_S_TRD-CR_like"/>
    <property type="match status" value="1"/>
</dbReference>
<dbReference type="SUPFAM" id="SSF116734">
    <property type="entry name" value="DNA methylase specificity domain"/>
    <property type="match status" value="2"/>
</dbReference>